<dbReference type="PANTHER" id="PTHR10264">
    <property type="entry name" value="BAND 7 PROTEIN-RELATED"/>
    <property type="match status" value="1"/>
</dbReference>
<evidence type="ECO:0000256" key="1">
    <source>
        <dbReference type="ARBA" id="ARBA00004370"/>
    </source>
</evidence>
<dbReference type="PANTHER" id="PTHR10264:SF19">
    <property type="entry name" value="AT06885P-RELATED"/>
    <property type="match status" value="1"/>
</dbReference>
<gene>
    <name evidence="7" type="primary">106087403</name>
</gene>
<dbReference type="Gene3D" id="3.30.479.30">
    <property type="entry name" value="Band 7 domain"/>
    <property type="match status" value="1"/>
</dbReference>
<keyword evidence="8" id="KW-1185">Reference proteome</keyword>
<dbReference type="InterPro" id="IPR001972">
    <property type="entry name" value="Stomatin_HflK_fam"/>
</dbReference>
<keyword evidence="5" id="KW-0812">Transmembrane</keyword>
<keyword evidence="4" id="KW-0175">Coiled coil</keyword>
<dbReference type="Proteomes" id="UP000095300">
    <property type="component" value="Unassembled WGS sequence"/>
</dbReference>
<evidence type="ECO:0000256" key="4">
    <source>
        <dbReference type="SAM" id="Coils"/>
    </source>
</evidence>
<feature type="domain" description="Band 7" evidence="6">
    <location>
        <begin position="49"/>
        <end position="208"/>
    </location>
</feature>
<sequence>MERSSFPDRPQSLGRQIRTSDTQPIFSENALIFLAYILLFVTFPLTIWFCLETVAHYQRIVIFRLGRLRKSGVAGPGLVFILPCVDEFVKVDLRTQSFDVHPQEVLTRDSVTIQVDAVVYYSVRNPLDAVIQIRNVHESTKLLAQTTLRNVVGTKNLMELLTAKESLSRTIGGILDEATDPWGVKVERVEIKDVRLPIAMQRAMAAEAEALREAKAKIVAAEGELNASKALKQASDVMSTNPITLQLRYLQTLASISNEHNSTIIFPFPIDLLSMGAATSGATTSSAMP</sequence>
<dbReference type="FunFam" id="3.30.479.30:FF:000002">
    <property type="entry name" value="band 7 protein AGAP004871"/>
    <property type="match status" value="1"/>
</dbReference>
<evidence type="ECO:0000256" key="2">
    <source>
        <dbReference type="ARBA" id="ARBA00008164"/>
    </source>
</evidence>
<dbReference type="Pfam" id="PF01145">
    <property type="entry name" value="Band_7"/>
    <property type="match status" value="1"/>
</dbReference>
<accession>A0A1I8PCZ3</accession>
<dbReference type="AlphaFoldDB" id="A0A1I8PCZ3"/>
<feature type="transmembrane region" description="Helical" evidence="5">
    <location>
        <begin position="30"/>
        <end position="51"/>
    </location>
</feature>
<organism evidence="7 8">
    <name type="scientific">Stomoxys calcitrans</name>
    <name type="common">Stable fly</name>
    <name type="synonym">Conops calcitrans</name>
    <dbReference type="NCBI Taxonomy" id="35570"/>
    <lineage>
        <taxon>Eukaryota</taxon>
        <taxon>Metazoa</taxon>
        <taxon>Ecdysozoa</taxon>
        <taxon>Arthropoda</taxon>
        <taxon>Hexapoda</taxon>
        <taxon>Insecta</taxon>
        <taxon>Pterygota</taxon>
        <taxon>Neoptera</taxon>
        <taxon>Endopterygota</taxon>
        <taxon>Diptera</taxon>
        <taxon>Brachycera</taxon>
        <taxon>Muscomorpha</taxon>
        <taxon>Muscoidea</taxon>
        <taxon>Muscidae</taxon>
        <taxon>Stomoxys</taxon>
    </lineage>
</organism>
<feature type="coiled-coil region" evidence="4">
    <location>
        <begin position="204"/>
        <end position="231"/>
    </location>
</feature>
<evidence type="ECO:0000259" key="6">
    <source>
        <dbReference type="SMART" id="SM00244"/>
    </source>
</evidence>
<dbReference type="VEuPathDB" id="VectorBase:SCAU006975"/>
<dbReference type="SUPFAM" id="SSF117892">
    <property type="entry name" value="Band 7/SPFH domain"/>
    <property type="match status" value="1"/>
</dbReference>
<comment type="subcellular location">
    <subcellularLocation>
        <location evidence="1">Membrane</location>
    </subcellularLocation>
</comment>
<dbReference type="GO" id="GO:0005886">
    <property type="term" value="C:plasma membrane"/>
    <property type="evidence" value="ECO:0007669"/>
    <property type="project" value="InterPro"/>
</dbReference>
<dbReference type="STRING" id="35570.A0A1I8PCZ3"/>
<dbReference type="InterPro" id="IPR036013">
    <property type="entry name" value="Band_7/SPFH_dom_sf"/>
</dbReference>
<dbReference type="PRINTS" id="PR00721">
    <property type="entry name" value="STOMATIN"/>
</dbReference>
<dbReference type="SMART" id="SM00244">
    <property type="entry name" value="PHB"/>
    <property type="match status" value="1"/>
</dbReference>
<dbReference type="InterPro" id="IPR043202">
    <property type="entry name" value="Band-7_stomatin-like"/>
</dbReference>
<name>A0A1I8PCZ3_STOCA</name>
<reference evidence="7" key="1">
    <citation type="submission" date="2020-05" db="UniProtKB">
        <authorList>
            <consortium name="EnsemblMetazoa"/>
        </authorList>
    </citation>
    <scope>IDENTIFICATION</scope>
    <source>
        <strain evidence="7">USDA</strain>
    </source>
</reference>
<dbReference type="Gene3D" id="6.10.250.2090">
    <property type="match status" value="1"/>
</dbReference>
<dbReference type="EnsemblMetazoa" id="SCAU006975-RA">
    <property type="protein sequence ID" value="SCAU006975-PA"/>
    <property type="gene ID" value="SCAU006975"/>
</dbReference>
<keyword evidence="5" id="KW-1133">Transmembrane helix</keyword>
<proteinExistence type="inferred from homology"/>
<keyword evidence="3 5" id="KW-0472">Membrane</keyword>
<dbReference type="KEGG" id="scac:106087403"/>
<comment type="similarity">
    <text evidence="2">Belongs to the band 7/mec-2 family.</text>
</comment>
<protein>
    <recommendedName>
        <fullName evidence="6">Band 7 domain-containing protein</fullName>
    </recommendedName>
</protein>
<dbReference type="InterPro" id="IPR001107">
    <property type="entry name" value="Band_7"/>
</dbReference>
<evidence type="ECO:0000313" key="7">
    <source>
        <dbReference type="EnsemblMetazoa" id="SCAU006975-PA"/>
    </source>
</evidence>
<evidence type="ECO:0000256" key="5">
    <source>
        <dbReference type="SAM" id="Phobius"/>
    </source>
</evidence>
<dbReference type="OrthoDB" id="2105077at2759"/>
<evidence type="ECO:0000313" key="8">
    <source>
        <dbReference type="Proteomes" id="UP000095300"/>
    </source>
</evidence>
<evidence type="ECO:0000256" key="3">
    <source>
        <dbReference type="ARBA" id="ARBA00023136"/>
    </source>
</evidence>